<evidence type="ECO:0000313" key="3">
    <source>
        <dbReference type="Proteomes" id="UP000321307"/>
    </source>
</evidence>
<feature type="transmembrane region" description="Helical" evidence="1">
    <location>
        <begin position="126"/>
        <end position="145"/>
    </location>
</feature>
<comment type="caution">
    <text evidence="2">The sequence shown here is derived from an EMBL/GenBank/DDBJ whole genome shotgun (WGS) entry which is preliminary data.</text>
</comment>
<organism evidence="2 3">
    <name type="scientific">Serratia ureilytica</name>
    <dbReference type="NCBI Taxonomy" id="300181"/>
    <lineage>
        <taxon>Bacteria</taxon>
        <taxon>Pseudomonadati</taxon>
        <taxon>Pseudomonadota</taxon>
        <taxon>Gammaproteobacteria</taxon>
        <taxon>Enterobacterales</taxon>
        <taxon>Yersiniaceae</taxon>
        <taxon>Serratia</taxon>
    </lineage>
</organism>
<reference evidence="2 3" key="1">
    <citation type="submission" date="2019-07" db="EMBL/GenBank/DDBJ databases">
        <title>Serratia strains were isolated from fresh produce.</title>
        <authorList>
            <person name="Cho G.-S."/>
            <person name="Stein M."/>
            <person name="Lee W."/>
            <person name="Suh S.H."/>
            <person name="Franz C.M.A.P."/>
        </authorList>
    </citation>
    <scope>NUCLEOTIDE SEQUENCE [LARGE SCALE GENOMIC DNA]</scope>
    <source>
        <strain evidence="2 3">S17</strain>
    </source>
</reference>
<evidence type="ECO:0000256" key="1">
    <source>
        <dbReference type="SAM" id="Phobius"/>
    </source>
</evidence>
<dbReference type="Proteomes" id="UP000321307">
    <property type="component" value="Unassembled WGS sequence"/>
</dbReference>
<sequence length="316" mass="34650">MNTKIKASGPTYILGYCILGAAIDVFLSGLLQSIDLFVLLFWTFTLTWLGFFVISVLFFPVKLRACLNAWKLILLLNISTLGAWVGLFVGLKWTEPSILVAMLFGLSPIISVFIEIYNRNSVGVKNIVIAVMLAFIVAVLMILAVKGQRFNPFDSNTLFVLALGLVCLITSTCMAVGTYIAKSLSKQAFNAVNIQSFRFPLLIGVCALMLPSEGVLATTQSSFWMYLPIIVILGNILPLWMLQKGIELTSALTTNIIVNVSPCITLLLEAFDPSIAYSHMKLAVLVMLLLVMLIVNDDVGKFIVSKIRGKPVSLTE</sequence>
<evidence type="ECO:0000313" key="2">
    <source>
        <dbReference type="EMBL" id="TXE29289.1"/>
    </source>
</evidence>
<accession>A0A9X9C2H2</accession>
<keyword evidence="1" id="KW-0472">Membrane</keyword>
<keyword evidence="1" id="KW-1133">Transmembrane helix</keyword>
<feature type="transmembrane region" description="Helical" evidence="1">
    <location>
        <begin position="12"/>
        <end position="31"/>
    </location>
</feature>
<feature type="transmembrane region" description="Helical" evidence="1">
    <location>
        <begin position="72"/>
        <end position="91"/>
    </location>
</feature>
<name>A0A9X9C2H2_9GAMM</name>
<dbReference type="RefSeq" id="WP_147838416.1">
    <property type="nucleotide sequence ID" value="NZ_VOUP01000006.1"/>
</dbReference>
<proteinExistence type="predicted"/>
<keyword evidence="1" id="KW-0812">Transmembrane</keyword>
<feature type="transmembrane region" description="Helical" evidence="1">
    <location>
        <begin position="192"/>
        <end position="211"/>
    </location>
</feature>
<feature type="transmembrane region" description="Helical" evidence="1">
    <location>
        <begin position="223"/>
        <end position="241"/>
    </location>
</feature>
<feature type="transmembrane region" description="Helical" evidence="1">
    <location>
        <begin position="157"/>
        <end position="180"/>
    </location>
</feature>
<feature type="transmembrane region" description="Helical" evidence="1">
    <location>
        <begin position="274"/>
        <end position="295"/>
    </location>
</feature>
<dbReference type="EMBL" id="VOUP01000006">
    <property type="protein sequence ID" value="TXE29289.1"/>
    <property type="molecule type" value="Genomic_DNA"/>
</dbReference>
<feature type="transmembrane region" description="Helical" evidence="1">
    <location>
        <begin position="37"/>
        <end position="60"/>
    </location>
</feature>
<feature type="transmembrane region" description="Helical" evidence="1">
    <location>
        <begin position="248"/>
        <end position="268"/>
    </location>
</feature>
<protein>
    <submittedName>
        <fullName evidence="2">Uncharacterized protein</fullName>
    </submittedName>
</protein>
<dbReference type="AlphaFoldDB" id="A0A9X9C2H2"/>
<gene>
    <name evidence="2" type="ORF">FOT63_13345</name>
</gene>
<feature type="transmembrane region" description="Helical" evidence="1">
    <location>
        <begin position="97"/>
        <end position="114"/>
    </location>
</feature>